<proteinExistence type="predicted"/>
<dbReference type="EMBL" id="LT838813">
    <property type="protein sequence ID" value="SMD46157.1"/>
    <property type="molecule type" value="Genomic_DNA"/>
</dbReference>
<feature type="domain" description="SbsA Ig-like" evidence="3">
    <location>
        <begin position="157"/>
        <end position="241"/>
    </location>
</feature>
<evidence type="ECO:0000259" key="3">
    <source>
        <dbReference type="Pfam" id="PF13205"/>
    </source>
</evidence>
<evidence type="ECO:0000259" key="2">
    <source>
        <dbReference type="Pfam" id="PF10091"/>
    </source>
</evidence>
<sequence length="652" mass="73069">MRKLLLSLSVLVLFVSCEKPESEVSQLILVEADAGDQEISLIEPYSENLPIDRPITLHFSTSLDPVSITNSITLYEGNQSINISTSTVSDNRSIVIFPSGVLKTNTCYKLVISESLKGSNQASFAGKEFSFKTILGALQVTLEIKDAQLTKSGRIVEVPLDFSATLQFSHPVDRNSLSSAIKLTGENSPGLQFSFSDQDRKVEISASETLQYLSKYQLDLKNTIKGAEGENFAGLSKTFFTEINPNPKFPQISEESLLNLVQEQTFKYFWDFAHPNSGLARERNSSGNLVTIGGSGFGVMALLVGIERGFISRDEGVERLGKIVNFLSTADRFHGVWPHWLNGNSGQVIPFSQRDNGGDLVETAFMIQGLLTASAYLNESNTQEKSIIDKITQLWHEVEWDWYTRGGQKVLYWHWSPQYNWEMNLRILGWNESLIIYVLAASSPTHPIDKEVYDNGWARNGAMLNGNTYYGIDLPLGYQFGGPLFFAHYSFLGLDPRNLSDQYADYWKQNKNHSLINQAHAVVNPLGFVGYSENAWGFTASDNHLGYNAHSPTNDLGVITPTAALSSFPYTPEASMKALEFFYYQMGDRLWGEYGFYDAFNVTEGWYANSYLAIDQGPIILMIENHRSGLLWDLFMQNPDVKSGLDKLNFNY</sequence>
<keyword evidence="5" id="KW-1185">Reference proteome</keyword>
<dbReference type="Gene3D" id="1.50.10.140">
    <property type="match status" value="1"/>
</dbReference>
<evidence type="ECO:0000313" key="4">
    <source>
        <dbReference type="EMBL" id="SMD46157.1"/>
    </source>
</evidence>
<name>A0A1W2HBC3_9BACT</name>
<feature type="domain" description="SbsA Ig-like" evidence="3">
    <location>
        <begin position="46"/>
        <end position="133"/>
    </location>
</feature>
<dbReference type="Proteomes" id="UP000192333">
    <property type="component" value="Chromosome I"/>
</dbReference>
<dbReference type="OrthoDB" id="5937621at2"/>
<gene>
    <name evidence="4" type="ORF">SAMN00777080_4838</name>
</gene>
<dbReference type="STRING" id="758820.SAMN00777080_4838"/>
<organism evidence="4 5">
    <name type="scientific">Aquiflexum balticum DSM 16537</name>
    <dbReference type="NCBI Taxonomy" id="758820"/>
    <lineage>
        <taxon>Bacteria</taxon>
        <taxon>Pseudomonadati</taxon>
        <taxon>Bacteroidota</taxon>
        <taxon>Cytophagia</taxon>
        <taxon>Cytophagales</taxon>
        <taxon>Cyclobacteriaceae</taxon>
        <taxon>Aquiflexum</taxon>
    </lineage>
</organism>
<dbReference type="Pfam" id="PF13205">
    <property type="entry name" value="Big_5"/>
    <property type="match status" value="2"/>
</dbReference>
<feature type="domain" description="Glycoamylase-like" evidence="2">
    <location>
        <begin position="426"/>
        <end position="639"/>
    </location>
</feature>
<keyword evidence="1" id="KW-0732">Signal</keyword>
<dbReference type="AlphaFoldDB" id="A0A1W2HBC3"/>
<dbReference type="Pfam" id="PF10091">
    <property type="entry name" value="Glycoamylase"/>
    <property type="match status" value="1"/>
</dbReference>
<dbReference type="RefSeq" id="WP_084123095.1">
    <property type="nucleotide sequence ID" value="NZ_LT838813.1"/>
</dbReference>
<dbReference type="PROSITE" id="PS51257">
    <property type="entry name" value="PROKAR_LIPOPROTEIN"/>
    <property type="match status" value="1"/>
</dbReference>
<reference evidence="5" key="1">
    <citation type="submission" date="2017-04" db="EMBL/GenBank/DDBJ databases">
        <authorList>
            <person name="Varghese N."/>
            <person name="Submissions S."/>
        </authorList>
    </citation>
    <scope>NUCLEOTIDE SEQUENCE [LARGE SCALE GENOMIC DNA]</scope>
    <source>
        <strain evidence="5">DSM 16537</strain>
    </source>
</reference>
<dbReference type="InterPro" id="IPR019282">
    <property type="entry name" value="Glycoamylase-like_cons_dom"/>
</dbReference>
<evidence type="ECO:0008006" key="6">
    <source>
        <dbReference type="Google" id="ProtNLM"/>
    </source>
</evidence>
<protein>
    <recommendedName>
        <fullName evidence="6">Glycoamylase-like domain-containing protein</fullName>
    </recommendedName>
</protein>
<dbReference type="InterPro" id="IPR032812">
    <property type="entry name" value="SbsA_Ig"/>
</dbReference>
<accession>A0A1W2HBC3</accession>
<evidence type="ECO:0000313" key="5">
    <source>
        <dbReference type="Proteomes" id="UP000192333"/>
    </source>
</evidence>
<evidence type="ECO:0000256" key="1">
    <source>
        <dbReference type="ARBA" id="ARBA00022729"/>
    </source>
</evidence>